<reference evidence="14 15" key="1">
    <citation type="submission" date="2007-01" db="EMBL/GenBank/DDBJ databases">
        <authorList>
            <person name="Haygood M."/>
            <person name="Podell S."/>
            <person name="Anderson C."/>
            <person name="Hopkinson B."/>
            <person name="Roe K."/>
            <person name="Barbeau K."/>
            <person name="Gaasterland T."/>
            <person name="Ferriera S."/>
            <person name="Johnson J."/>
            <person name="Kravitz S."/>
            <person name="Beeson K."/>
            <person name="Sutton G."/>
            <person name="Rogers Y.-H."/>
            <person name="Friedman R."/>
            <person name="Frazier M."/>
            <person name="Venter J.C."/>
        </authorList>
    </citation>
    <scope>NUCLEOTIDE SEQUENCE [LARGE SCALE GENOMIC DNA]</scope>
    <source>
        <strain evidence="14 15">ATCC 23134</strain>
    </source>
</reference>
<evidence type="ECO:0000256" key="5">
    <source>
        <dbReference type="ARBA" id="ARBA00022741"/>
    </source>
</evidence>
<dbReference type="InterPro" id="IPR040980">
    <property type="entry name" value="SWI2_SNF2"/>
</dbReference>
<keyword evidence="6" id="KW-0680">Restriction system</keyword>
<evidence type="ECO:0000313" key="15">
    <source>
        <dbReference type="Proteomes" id="UP000004095"/>
    </source>
</evidence>
<dbReference type="GO" id="GO:0009307">
    <property type="term" value="P:DNA restriction-modification system"/>
    <property type="evidence" value="ECO:0007669"/>
    <property type="project" value="UniProtKB-KW"/>
</dbReference>
<keyword evidence="5" id="KW-0547">Nucleotide-binding</keyword>
<dbReference type="InterPro" id="IPR007409">
    <property type="entry name" value="Restrct_endonuc_type1_HsdR_N"/>
</dbReference>
<gene>
    <name evidence="14" type="ORF">M23134_05004</name>
</gene>
<feature type="domain" description="Restriction endonuclease type I HsdR N-terminal" evidence="11">
    <location>
        <begin position="6"/>
        <end position="222"/>
    </location>
</feature>
<dbReference type="PANTHER" id="PTHR30195">
    <property type="entry name" value="TYPE I SITE-SPECIFIC DEOXYRIBONUCLEASE PROTEIN SUBUNIT M AND R"/>
    <property type="match status" value="1"/>
</dbReference>
<evidence type="ECO:0000256" key="10">
    <source>
        <dbReference type="ARBA" id="ARBA00023125"/>
    </source>
</evidence>
<dbReference type="InterPro" id="IPR021810">
    <property type="entry name" value="T1RH-like_C"/>
</dbReference>
<dbReference type="Proteomes" id="UP000004095">
    <property type="component" value="Unassembled WGS sequence"/>
</dbReference>
<proteinExistence type="inferred from homology"/>
<accession>A1ZCV9</accession>
<keyword evidence="15" id="KW-1185">Reference proteome</keyword>
<feature type="domain" description="SWI2/SNF2 ATPase" evidence="13">
    <location>
        <begin position="278"/>
        <end position="439"/>
    </location>
</feature>
<dbReference type="RefSeq" id="WP_002693137.1">
    <property type="nucleotide sequence ID" value="NZ_AAWS01000002.1"/>
</dbReference>
<evidence type="ECO:0000256" key="4">
    <source>
        <dbReference type="ARBA" id="ARBA00022722"/>
    </source>
</evidence>
<comment type="similarity">
    <text evidence="2">Belongs to the HsdR family.</text>
</comment>
<name>A1ZCV9_MICM2</name>
<organism evidence="14 15">
    <name type="scientific">Microscilla marina ATCC 23134</name>
    <dbReference type="NCBI Taxonomy" id="313606"/>
    <lineage>
        <taxon>Bacteria</taxon>
        <taxon>Pseudomonadati</taxon>
        <taxon>Bacteroidota</taxon>
        <taxon>Cytophagia</taxon>
        <taxon>Cytophagales</taxon>
        <taxon>Microscillaceae</taxon>
        <taxon>Microscilla</taxon>
    </lineage>
</organism>
<keyword evidence="9" id="KW-0067">ATP-binding</keyword>
<dbReference type="Pfam" id="PF11867">
    <property type="entry name" value="T1RH-like_C"/>
    <property type="match status" value="1"/>
</dbReference>
<dbReference type="AlphaFoldDB" id="A1ZCV9"/>
<dbReference type="InterPro" id="IPR027417">
    <property type="entry name" value="P-loop_NTPase"/>
</dbReference>
<dbReference type="eggNOG" id="COG0610">
    <property type="taxonomic scope" value="Bacteria"/>
</dbReference>
<dbReference type="Gene3D" id="3.40.50.300">
    <property type="entry name" value="P-loop containing nucleotide triphosphate hydrolases"/>
    <property type="match status" value="1"/>
</dbReference>
<dbReference type="Gene3D" id="3.90.1570.50">
    <property type="match status" value="1"/>
</dbReference>
<evidence type="ECO:0000259" key="12">
    <source>
        <dbReference type="Pfam" id="PF11867"/>
    </source>
</evidence>
<dbReference type="Pfam" id="PF18766">
    <property type="entry name" value="SWI2_SNF2"/>
    <property type="match status" value="1"/>
</dbReference>
<evidence type="ECO:0000256" key="8">
    <source>
        <dbReference type="ARBA" id="ARBA00022801"/>
    </source>
</evidence>
<keyword evidence="4" id="KW-0540">Nuclease</keyword>
<dbReference type="GO" id="GO:0003677">
    <property type="term" value="F:DNA binding"/>
    <property type="evidence" value="ECO:0007669"/>
    <property type="project" value="UniProtKB-KW"/>
</dbReference>
<evidence type="ECO:0000256" key="3">
    <source>
        <dbReference type="ARBA" id="ARBA00012654"/>
    </source>
</evidence>
<evidence type="ECO:0000256" key="9">
    <source>
        <dbReference type="ARBA" id="ARBA00022840"/>
    </source>
</evidence>
<protein>
    <recommendedName>
        <fullName evidence="3">type I site-specific deoxyribonuclease</fullName>
        <ecNumber evidence="3">3.1.21.3</ecNumber>
    </recommendedName>
</protein>
<dbReference type="OrthoDB" id="9758243at2"/>
<dbReference type="GO" id="GO:0009035">
    <property type="term" value="F:type I site-specific deoxyribonuclease activity"/>
    <property type="evidence" value="ECO:0007669"/>
    <property type="project" value="UniProtKB-EC"/>
</dbReference>
<comment type="catalytic activity">
    <reaction evidence="1">
        <text>Endonucleolytic cleavage of DNA to give random double-stranded fragments with terminal 5'-phosphates, ATP is simultaneously hydrolyzed.</text>
        <dbReference type="EC" id="3.1.21.3"/>
    </reaction>
</comment>
<dbReference type="GO" id="GO:0005524">
    <property type="term" value="F:ATP binding"/>
    <property type="evidence" value="ECO:0007669"/>
    <property type="project" value="UniProtKB-KW"/>
</dbReference>
<dbReference type="CDD" id="cd22332">
    <property type="entry name" value="HsdR_N"/>
    <property type="match status" value="1"/>
</dbReference>
<evidence type="ECO:0000256" key="1">
    <source>
        <dbReference type="ARBA" id="ARBA00000851"/>
    </source>
</evidence>
<dbReference type="Pfam" id="PF04313">
    <property type="entry name" value="HSDR_N"/>
    <property type="match status" value="1"/>
</dbReference>
<feature type="domain" description="Type I restriction enzyme HindI endonuclease subunit-like C-terminal" evidence="12">
    <location>
        <begin position="455"/>
        <end position="769"/>
    </location>
</feature>
<dbReference type="PANTHER" id="PTHR30195:SF15">
    <property type="entry name" value="TYPE I RESTRICTION ENZYME HINDI ENDONUCLEASE SUBUNIT"/>
    <property type="match status" value="1"/>
</dbReference>
<keyword evidence="10" id="KW-0238">DNA-binding</keyword>
<evidence type="ECO:0000256" key="2">
    <source>
        <dbReference type="ARBA" id="ARBA00008598"/>
    </source>
</evidence>
<evidence type="ECO:0000313" key="14">
    <source>
        <dbReference type="EMBL" id="EAY31498.1"/>
    </source>
</evidence>
<dbReference type="InterPro" id="IPR051268">
    <property type="entry name" value="Type-I_R_enzyme_R_subunit"/>
</dbReference>
<sequence>MALPVSENDMQSRAINLLLHELGYDEYLDCQSIELHNTPWQVAQDPLRRGSPQEVISLEHLQQAMHRLNDHLPKASKAKLIDAAIHALTTNRTHLPMLLANKQVHQLIVQGYGVTAKNERGNEQTYQVRYIHFDRPGLNHFMAVAGLPVVINDLCCPDLLLYVNGIPLVLVVLLYTKQEALFAYDRLQRYKRDIPTLFGFNAWVILAGAQETKVGSFDTEWNRYHPWQQASNDRQSLTAENGLAQTLYSMCEKTRLLDIVHHFVFFAEEKTKVIAQNHQYLSVNKSFDALQQRYKLAGNLGVLSYTQGDHPHLSELFFILKVLHRATTNYSFVVVHDRPTLGEQAWDIFERLLEAHRVGIHKANNPDDLRTILTKENNQVVFTLIQHLSTPKEAPFGWLSNRKNLVVLIDETLTKQHKVYQEHIQQALPQASYLALATTQASLTVAPESAQPLPQMLQQAIEESRQFLSQHGGNMELILSNDPLLTKIPHLMGVANQLAKSEQLSTALRLKADHIYRLYRAAQTLENTPAFFEKIREVYQYLQAQLFRQNKGGIYEVASLAHSELFKGALPKQGAVAEWAKVAEHSPPQAQRLDILTVDFEKVATNFHQTPYQYLALRDMQAFLQQELRRLLALNSTRIGFAQRWQAIVGEYDGNQVPTHFFATLKAYGEELRLEGKRARHEGLTEAELQVFDLLWDESLLPDQKSRVKQAAQTLLVNLKQTQRQLLTDHWSGDLTQSIEVKHFIKTQLFALLDKVYSSAAIDQKTATVYHFMRYLPNGGRLFLS</sequence>
<keyword evidence="7" id="KW-0255">Endonuclease</keyword>
<dbReference type="EMBL" id="AAWS01000002">
    <property type="protein sequence ID" value="EAY31498.1"/>
    <property type="molecule type" value="Genomic_DNA"/>
</dbReference>
<dbReference type="REBASE" id="63452">
    <property type="entry name" value="MmaPORF5004P"/>
</dbReference>
<evidence type="ECO:0000259" key="13">
    <source>
        <dbReference type="Pfam" id="PF18766"/>
    </source>
</evidence>
<comment type="caution">
    <text evidence="14">The sequence shown here is derived from an EMBL/GenBank/DDBJ whole genome shotgun (WGS) entry which is preliminary data.</text>
</comment>
<evidence type="ECO:0000259" key="11">
    <source>
        <dbReference type="Pfam" id="PF04313"/>
    </source>
</evidence>
<dbReference type="EC" id="3.1.21.3" evidence="3"/>
<evidence type="ECO:0000256" key="7">
    <source>
        <dbReference type="ARBA" id="ARBA00022759"/>
    </source>
</evidence>
<evidence type="ECO:0000256" key="6">
    <source>
        <dbReference type="ARBA" id="ARBA00022747"/>
    </source>
</evidence>
<keyword evidence="8" id="KW-0378">Hydrolase</keyword>